<comment type="caution">
    <text evidence="2">The sequence shown here is derived from an EMBL/GenBank/DDBJ whole genome shotgun (WGS) entry which is preliminary data.</text>
</comment>
<accession>A0A0F9RG33</accession>
<name>A0A0F9RG33_9ZZZZ</name>
<dbReference type="EMBL" id="LAZR01002914">
    <property type="protein sequence ID" value="KKN24036.1"/>
    <property type="molecule type" value="Genomic_DNA"/>
</dbReference>
<dbReference type="InterPro" id="IPR035897">
    <property type="entry name" value="Toll_tir_struct_dom_sf"/>
</dbReference>
<dbReference type="SMART" id="SM00255">
    <property type="entry name" value="TIR"/>
    <property type="match status" value="1"/>
</dbReference>
<sequence>MLTFNDKPFNSKEFKKSLMVASVELVKAEIGDRFRSIRHPISGEFPTVMVFGNKLDEMSLKIEGTNKLLQHIKSKLPEEEINRVMFVERRKIVLPKVFLSFGWEDRELAEIIAKGLIRNGIDVWWAKWEISSGDSLRQKIDGGLEKCTHFIVLLSPTAIEKAWVKQEMDAGLVRMLSEKCKFIPLRYNLALDKLPPLLSGQLSPEIDEDKDVSQLVNDIHGISSKPKLGKVPIDKALPETGFSVAATAIAKVFCEASETGTTYDPSFELEQLVELTGYTLEDVEDALFELRAFVKNDHYDIGPENELFVEFDKAFKGWDPERDALRIAASIYNDKGFPTDLEKIADLFDWDCRRVNPAVNYLVNRKICCDTGVMGSHPWVQPYIEEEQSGAIRRFVKSRAE</sequence>
<feature type="domain" description="TIR" evidence="1">
    <location>
        <begin position="93"/>
        <end position="219"/>
    </location>
</feature>
<dbReference type="Pfam" id="PF13676">
    <property type="entry name" value="TIR_2"/>
    <property type="match status" value="1"/>
</dbReference>
<organism evidence="2">
    <name type="scientific">marine sediment metagenome</name>
    <dbReference type="NCBI Taxonomy" id="412755"/>
    <lineage>
        <taxon>unclassified sequences</taxon>
        <taxon>metagenomes</taxon>
        <taxon>ecological metagenomes</taxon>
    </lineage>
</organism>
<reference evidence="2" key="1">
    <citation type="journal article" date="2015" name="Nature">
        <title>Complex archaea that bridge the gap between prokaryotes and eukaryotes.</title>
        <authorList>
            <person name="Spang A."/>
            <person name="Saw J.H."/>
            <person name="Jorgensen S.L."/>
            <person name="Zaremba-Niedzwiedzka K."/>
            <person name="Martijn J."/>
            <person name="Lind A.E."/>
            <person name="van Eijk R."/>
            <person name="Schleper C."/>
            <person name="Guy L."/>
            <person name="Ettema T.J."/>
        </authorList>
    </citation>
    <scope>NUCLEOTIDE SEQUENCE</scope>
</reference>
<dbReference type="SUPFAM" id="SSF52200">
    <property type="entry name" value="Toll/Interleukin receptor TIR domain"/>
    <property type="match status" value="1"/>
</dbReference>
<protein>
    <recommendedName>
        <fullName evidence="1">TIR domain-containing protein</fullName>
    </recommendedName>
</protein>
<dbReference type="InterPro" id="IPR000157">
    <property type="entry name" value="TIR_dom"/>
</dbReference>
<evidence type="ECO:0000313" key="2">
    <source>
        <dbReference type="EMBL" id="KKN24036.1"/>
    </source>
</evidence>
<proteinExistence type="predicted"/>
<evidence type="ECO:0000259" key="1">
    <source>
        <dbReference type="PROSITE" id="PS50104"/>
    </source>
</evidence>
<dbReference type="GO" id="GO:0007165">
    <property type="term" value="P:signal transduction"/>
    <property type="evidence" value="ECO:0007669"/>
    <property type="project" value="InterPro"/>
</dbReference>
<dbReference type="PROSITE" id="PS50104">
    <property type="entry name" value="TIR"/>
    <property type="match status" value="1"/>
</dbReference>
<dbReference type="AlphaFoldDB" id="A0A0F9RG33"/>
<dbReference type="Gene3D" id="3.40.50.10140">
    <property type="entry name" value="Toll/interleukin-1 receptor homology (TIR) domain"/>
    <property type="match status" value="1"/>
</dbReference>
<gene>
    <name evidence="2" type="ORF">LCGC14_0898860</name>
</gene>